<evidence type="ECO:0000313" key="7">
    <source>
        <dbReference type="EMBL" id="EDU61653.1"/>
    </source>
</evidence>
<evidence type="ECO:0000313" key="8">
    <source>
        <dbReference type="Proteomes" id="UP000004506"/>
    </source>
</evidence>
<dbReference type="InterPro" id="IPR050263">
    <property type="entry name" value="Bact_Fimbrial_Adh_Pro"/>
</dbReference>
<comment type="similarity">
    <text evidence="2">Belongs to the fimbrial protein family.</text>
</comment>
<dbReference type="Proteomes" id="UP000004506">
    <property type="component" value="Unassembled WGS sequence"/>
</dbReference>
<comment type="subcellular location">
    <subcellularLocation>
        <location evidence="1">Fimbrium</location>
    </subcellularLocation>
</comment>
<accession>A0AA87CWC2</accession>
<dbReference type="GO" id="GO:0043709">
    <property type="term" value="P:cell adhesion involved in single-species biofilm formation"/>
    <property type="evidence" value="ECO:0007669"/>
    <property type="project" value="TreeGrafter"/>
</dbReference>
<dbReference type="SUPFAM" id="SSF49401">
    <property type="entry name" value="Bacterial adhesins"/>
    <property type="match status" value="1"/>
</dbReference>
<evidence type="ECO:0000259" key="6">
    <source>
        <dbReference type="Pfam" id="PF00419"/>
    </source>
</evidence>
<evidence type="ECO:0000256" key="1">
    <source>
        <dbReference type="ARBA" id="ARBA00004561"/>
    </source>
</evidence>
<gene>
    <name evidence="7" type="ORF">PROSTU_00189</name>
</gene>
<sequence>MNVMMRSYLFLILILFSGYSQAICHESGISYASPISIDLSDKLTPATPEWTTTISTQYSGSFNCSTRQSEFGYTKILNTDNQYATILSFMNGKYHVRAQIINDIPNKKLNKSGRHSASELNTPVTIKFTLEPKQGTLIAGDTVHLHDILFVTDLSGMSIFDIVLWPVKQLLKILQWLFNGFNWPYDDRDMFGQPLILKYAPKLTTCAFQNAGLVVTLPTLSRHQVINGNQAGYTPFSLNMRCENLGGANNTAERAIDVFLSSNNLLSSDNTVLIDKTANAAQGIGLRLVKTNAPNTPVVISQNPNSRGNATSLFYVNAGGQLEPHFSIPMAVYYYAWDPQRATQGTLKTTATLNIVYP</sequence>
<dbReference type="Gene3D" id="2.60.40.1090">
    <property type="entry name" value="Fimbrial-type adhesion domain"/>
    <property type="match status" value="1"/>
</dbReference>
<proteinExistence type="inferred from homology"/>
<organism evidence="7 8">
    <name type="scientific">Providencia stuartii ATCC 25827</name>
    <dbReference type="NCBI Taxonomy" id="471874"/>
    <lineage>
        <taxon>Bacteria</taxon>
        <taxon>Pseudomonadati</taxon>
        <taxon>Pseudomonadota</taxon>
        <taxon>Gammaproteobacteria</taxon>
        <taxon>Enterobacterales</taxon>
        <taxon>Morganellaceae</taxon>
        <taxon>Providencia</taxon>
    </lineage>
</organism>
<comment type="caution">
    <text evidence="7">The sequence shown here is derived from an EMBL/GenBank/DDBJ whole genome shotgun (WGS) entry which is preliminary data.</text>
</comment>
<keyword evidence="3 5" id="KW-0732">Signal</keyword>
<evidence type="ECO:0000256" key="2">
    <source>
        <dbReference type="ARBA" id="ARBA00006671"/>
    </source>
</evidence>
<feature type="signal peptide" evidence="5">
    <location>
        <begin position="1"/>
        <end position="22"/>
    </location>
</feature>
<protein>
    <recommendedName>
        <fullName evidence="6">Fimbrial-type adhesion domain-containing protein</fullName>
    </recommendedName>
</protein>
<evidence type="ECO:0000256" key="3">
    <source>
        <dbReference type="ARBA" id="ARBA00022729"/>
    </source>
</evidence>
<reference evidence="8" key="1">
    <citation type="submission" date="2008-04" db="EMBL/GenBank/DDBJ databases">
        <title>Draft genome sequence of Providencia stuartii (ATCC 25827).</title>
        <authorList>
            <person name="Sudarsanam P."/>
            <person name="Ley R."/>
            <person name="Guruge J."/>
            <person name="Turnbaugh P.J."/>
            <person name="Mahowald M."/>
            <person name="Liep D."/>
            <person name="Gordon J."/>
        </authorList>
    </citation>
    <scope>NUCLEOTIDE SEQUENCE [LARGE SCALE GENOMIC DNA]</scope>
    <source>
        <strain evidence="8">ATCC 25827</strain>
    </source>
</reference>
<reference evidence="8" key="2">
    <citation type="submission" date="2008-04" db="EMBL/GenBank/DDBJ databases">
        <title>Draft genome sequence of Providencia stuartii(ATCC 25827).</title>
        <authorList>
            <person name="Sudarsanam P."/>
            <person name="Ley R."/>
            <person name="Guruge J."/>
            <person name="Turnbaugh P.J."/>
            <person name="Mahowald M."/>
            <person name="Liep D."/>
            <person name="Gordon J."/>
        </authorList>
    </citation>
    <scope>NUCLEOTIDE SEQUENCE [LARGE SCALE GENOMIC DNA]</scope>
    <source>
        <strain evidence="8">ATCC 25827</strain>
    </source>
</reference>
<feature type="domain" description="Fimbrial-type adhesion" evidence="6">
    <location>
        <begin position="203"/>
        <end position="357"/>
    </location>
</feature>
<dbReference type="AlphaFoldDB" id="A0AA87CWC2"/>
<dbReference type="GO" id="GO:0009289">
    <property type="term" value="C:pilus"/>
    <property type="evidence" value="ECO:0007669"/>
    <property type="project" value="UniProtKB-SubCell"/>
</dbReference>
<keyword evidence="4" id="KW-0281">Fimbrium</keyword>
<evidence type="ECO:0000256" key="4">
    <source>
        <dbReference type="ARBA" id="ARBA00023263"/>
    </source>
</evidence>
<dbReference type="Pfam" id="PF00419">
    <property type="entry name" value="Fimbrial"/>
    <property type="match status" value="1"/>
</dbReference>
<name>A0AA87CWC2_PROST</name>
<dbReference type="EMBL" id="ABJD02000046">
    <property type="protein sequence ID" value="EDU61653.1"/>
    <property type="molecule type" value="Genomic_DNA"/>
</dbReference>
<dbReference type="PANTHER" id="PTHR33420">
    <property type="entry name" value="FIMBRIAL SUBUNIT ELFA-RELATED"/>
    <property type="match status" value="1"/>
</dbReference>
<evidence type="ECO:0000256" key="5">
    <source>
        <dbReference type="SAM" id="SignalP"/>
    </source>
</evidence>
<feature type="chain" id="PRO_5041650961" description="Fimbrial-type adhesion domain-containing protein" evidence="5">
    <location>
        <begin position="23"/>
        <end position="358"/>
    </location>
</feature>
<dbReference type="InterPro" id="IPR000259">
    <property type="entry name" value="Adhesion_dom_fimbrial"/>
</dbReference>
<dbReference type="PANTHER" id="PTHR33420:SF3">
    <property type="entry name" value="FIMBRIAL SUBUNIT ELFA"/>
    <property type="match status" value="1"/>
</dbReference>
<dbReference type="InterPro" id="IPR036937">
    <property type="entry name" value="Adhesion_dom_fimbrial_sf"/>
</dbReference>
<reference evidence="7 8" key="3">
    <citation type="submission" date="2008-05" db="EMBL/GenBank/DDBJ databases">
        <authorList>
            <person name="Fulton L."/>
            <person name="Clifton S."/>
            <person name="Fulton B."/>
            <person name="Xu J."/>
            <person name="Minx P."/>
            <person name="Pepin K.H."/>
            <person name="Johnson M."/>
            <person name="Thiruvilangam P."/>
            <person name="Bhonagiri V."/>
            <person name="Nash W.E."/>
            <person name="Mardis E.R."/>
            <person name="Wilson R.K."/>
        </authorList>
    </citation>
    <scope>NUCLEOTIDE SEQUENCE [LARGE SCALE GENOMIC DNA]</scope>
    <source>
        <strain evidence="7 8">ATCC 25827</strain>
    </source>
</reference>
<dbReference type="InterPro" id="IPR008966">
    <property type="entry name" value="Adhesion_dom_sf"/>
</dbReference>